<keyword evidence="1 2" id="KW-0238">DNA-binding</keyword>
<evidence type="ECO:0000313" key="5">
    <source>
        <dbReference type="Proteomes" id="UP000537260"/>
    </source>
</evidence>
<protein>
    <submittedName>
        <fullName evidence="4">AcrR family transcriptional regulator</fullName>
    </submittedName>
</protein>
<dbReference type="Gene3D" id="1.10.357.10">
    <property type="entry name" value="Tetracycline Repressor, domain 2"/>
    <property type="match status" value="1"/>
</dbReference>
<dbReference type="SUPFAM" id="SSF46689">
    <property type="entry name" value="Homeodomain-like"/>
    <property type="match status" value="1"/>
</dbReference>
<dbReference type="InterPro" id="IPR009057">
    <property type="entry name" value="Homeodomain-like_sf"/>
</dbReference>
<evidence type="ECO:0000256" key="2">
    <source>
        <dbReference type="PROSITE-ProRule" id="PRU00335"/>
    </source>
</evidence>
<dbReference type="InterPro" id="IPR001647">
    <property type="entry name" value="HTH_TetR"/>
</dbReference>
<evidence type="ECO:0000313" key="4">
    <source>
        <dbReference type="EMBL" id="NYJ18308.1"/>
    </source>
</evidence>
<gene>
    <name evidence="4" type="ORF">HNR05_000099</name>
</gene>
<feature type="domain" description="HTH tetR-type" evidence="3">
    <location>
        <begin position="11"/>
        <end position="71"/>
    </location>
</feature>
<feature type="DNA-binding region" description="H-T-H motif" evidence="2">
    <location>
        <begin position="34"/>
        <end position="53"/>
    </location>
</feature>
<evidence type="ECO:0000256" key="1">
    <source>
        <dbReference type="ARBA" id="ARBA00023125"/>
    </source>
</evidence>
<accession>A0A7Z0J4X9</accession>
<sequence>MAQGLRETKMLAARRAMESAAVSLAYDEGVRAVTVERVCAAAIVSRSTFFNYFASLDEAIFGTALEYDPSLTEAILSSHSRDLVVAANLIVVASVRGQSDDTITQQRLALFVREPGVTSAVSWASNESRERLVTVIREWLDAHPELARLDDADHATEARLTVGLSIAMGDEVIRHAHEVDGEFPTDLEALHTARRRMAAISMPAE</sequence>
<dbReference type="Proteomes" id="UP000537260">
    <property type="component" value="Unassembled WGS sequence"/>
</dbReference>
<dbReference type="EMBL" id="JACCFM010000001">
    <property type="protein sequence ID" value="NYJ18308.1"/>
    <property type="molecule type" value="Genomic_DNA"/>
</dbReference>
<evidence type="ECO:0000259" key="3">
    <source>
        <dbReference type="PROSITE" id="PS50977"/>
    </source>
</evidence>
<reference evidence="4 5" key="1">
    <citation type="submission" date="2020-07" db="EMBL/GenBank/DDBJ databases">
        <title>Sequencing the genomes of 1000 actinobacteria strains.</title>
        <authorList>
            <person name="Klenk H.-P."/>
        </authorList>
    </citation>
    <scope>NUCLEOTIDE SEQUENCE [LARGE SCALE GENOMIC DNA]</scope>
    <source>
        <strain evidence="4 5">LI1</strain>
    </source>
</reference>
<proteinExistence type="predicted"/>
<dbReference type="Pfam" id="PF00440">
    <property type="entry name" value="TetR_N"/>
    <property type="match status" value="1"/>
</dbReference>
<dbReference type="PROSITE" id="PS50977">
    <property type="entry name" value="HTH_TETR_2"/>
    <property type="match status" value="1"/>
</dbReference>
<dbReference type="GO" id="GO:0003677">
    <property type="term" value="F:DNA binding"/>
    <property type="evidence" value="ECO:0007669"/>
    <property type="project" value="UniProtKB-UniRule"/>
</dbReference>
<comment type="caution">
    <text evidence="4">The sequence shown here is derived from an EMBL/GenBank/DDBJ whole genome shotgun (WGS) entry which is preliminary data.</text>
</comment>
<name>A0A7Z0J4X9_9MICO</name>
<organism evidence="4 5">
    <name type="scientific">Glaciibacter psychrotolerans</name>
    <dbReference type="NCBI Taxonomy" id="670054"/>
    <lineage>
        <taxon>Bacteria</taxon>
        <taxon>Bacillati</taxon>
        <taxon>Actinomycetota</taxon>
        <taxon>Actinomycetes</taxon>
        <taxon>Micrococcales</taxon>
        <taxon>Microbacteriaceae</taxon>
        <taxon>Glaciibacter</taxon>
    </lineage>
</organism>
<keyword evidence="5" id="KW-1185">Reference proteome</keyword>
<dbReference type="RefSeq" id="WP_179577236.1">
    <property type="nucleotide sequence ID" value="NZ_JACCFM010000001.1"/>
</dbReference>
<dbReference type="AlphaFoldDB" id="A0A7Z0J4X9"/>